<name>A0A0F8XPF9_9ZZZZ</name>
<protein>
    <submittedName>
        <fullName evidence="1">Uncharacterized protein</fullName>
    </submittedName>
</protein>
<sequence length="110" mass="11049">PLVKGASQTGTTINIDAATASQTPWIKGGDIVTFAGLTLVYKITADANSDGSGNVTLPIVPAIFSGNSPADNAPVTTTGVTAQAKVIGYDPADAGPNEFSILTVAFQESP</sequence>
<feature type="non-terminal residue" evidence="1">
    <location>
        <position position="1"/>
    </location>
</feature>
<accession>A0A0F8XPF9</accession>
<organism evidence="1">
    <name type="scientific">marine sediment metagenome</name>
    <dbReference type="NCBI Taxonomy" id="412755"/>
    <lineage>
        <taxon>unclassified sequences</taxon>
        <taxon>metagenomes</taxon>
        <taxon>ecological metagenomes</taxon>
    </lineage>
</organism>
<proteinExistence type="predicted"/>
<dbReference type="AlphaFoldDB" id="A0A0F8XPF9"/>
<reference evidence="1" key="1">
    <citation type="journal article" date="2015" name="Nature">
        <title>Complex archaea that bridge the gap between prokaryotes and eukaryotes.</title>
        <authorList>
            <person name="Spang A."/>
            <person name="Saw J.H."/>
            <person name="Jorgensen S.L."/>
            <person name="Zaremba-Niedzwiedzka K."/>
            <person name="Martijn J."/>
            <person name="Lind A.E."/>
            <person name="van Eijk R."/>
            <person name="Schleper C."/>
            <person name="Guy L."/>
            <person name="Ettema T.J."/>
        </authorList>
    </citation>
    <scope>NUCLEOTIDE SEQUENCE</scope>
</reference>
<evidence type="ECO:0000313" key="1">
    <source>
        <dbReference type="EMBL" id="KKK70907.1"/>
    </source>
</evidence>
<gene>
    <name evidence="1" type="ORF">LCGC14_2919260</name>
</gene>
<dbReference type="EMBL" id="LAZR01057970">
    <property type="protein sequence ID" value="KKK70907.1"/>
    <property type="molecule type" value="Genomic_DNA"/>
</dbReference>
<comment type="caution">
    <text evidence="1">The sequence shown here is derived from an EMBL/GenBank/DDBJ whole genome shotgun (WGS) entry which is preliminary data.</text>
</comment>